<feature type="domain" description="Trematode PH-like" evidence="2">
    <location>
        <begin position="6"/>
        <end position="136"/>
    </location>
</feature>
<dbReference type="InterPro" id="IPR057376">
    <property type="entry name" value="PH_trem"/>
</dbReference>
<proteinExistence type="predicted"/>
<organism evidence="3 4">
    <name type="scientific">Fasciola hepatica</name>
    <name type="common">Liver fluke</name>
    <dbReference type="NCBI Taxonomy" id="6192"/>
    <lineage>
        <taxon>Eukaryota</taxon>
        <taxon>Metazoa</taxon>
        <taxon>Spiralia</taxon>
        <taxon>Lophotrochozoa</taxon>
        <taxon>Platyhelminthes</taxon>
        <taxon>Trematoda</taxon>
        <taxon>Digenea</taxon>
        <taxon>Plagiorchiida</taxon>
        <taxon>Echinostomata</taxon>
        <taxon>Echinostomatoidea</taxon>
        <taxon>Fasciolidae</taxon>
        <taxon>Fasciola</taxon>
    </lineage>
</organism>
<feature type="region of interest" description="Disordered" evidence="1">
    <location>
        <begin position="131"/>
        <end position="195"/>
    </location>
</feature>
<evidence type="ECO:0000259" key="2">
    <source>
        <dbReference type="Pfam" id="PF25356"/>
    </source>
</evidence>
<evidence type="ECO:0000313" key="4">
    <source>
        <dbReference type="Proteomes" id="UP000230066"/>
    </source>
</evidence>
<reference evidence="3" key="1">
    <citation type="submission" date="2019-03" db="EMBL/GenBank/DDBJ databases">
        <title>Improved annotation for the trematode Fasciola hepatica.</title>
        <authorList>
            <person name="Choi Y.-J."/>
            <person name="Martin J."/>
            <person name="Mitreva M."/>
        </authorList>
    </citation>
    <scope>NUCLEOTIDE SEQUENCE [LARGE SCALE GENOMIC DNA]</scope>
</reference>
<name>A0A4E0REX3_FASHE</name>
<sequence>MEGNLEQSARFTCRADRLGREVASRKHTFSAEHAEKLMKKHMRKKAYPVSIMCMEDRIRFRLDSPAHSSKHLREYAKYSDIRHIFIYSLSPCLFMLCVEDKEKKDKKYYESFRCHVAEDVNRLCELTATAKQTPTNTLPPQEPSTPPQTDSSASEPNEMFEDVYNTVVPTVSRDNPDRYGTQSQEMRSRAKDPQSDYQQFIPGPAYSHASETHINKTGAKVTNLMTTVEKADSEHQYQFPPTRRLMNQMTVEQTLSPVEKAVPSRWFRESVRSVSVSIVDSRGGSPKLSKKNLSTTIKSEHGTYISYRMLRSSPELEYRREELMRLFGTDVTFLSVDRQIGATICQHGPVFLYALREYSAEELSKPDRLLSSSKSSQAQYYLY</sequence>
<protein>
    <recommendedName>
        <fullName evidence="2">Trematode PH-like domain-containing protein</fullName>
    </recommendedName>
</protein>
<dbReference type="AlphaFoldDB" id="A0A4E0REX3"/>
<evidence type="ECO:0000313" key="3">
    <source>
        <dbReference type="EMBL" id="THD27409.1"/>
    </source>
</evidence>
<evidence type="ECO:0000256" key="1">
    <source>
        <dbReference type="SAM" id="MobiDB-lite"/>
    </source>
</evidence>
<keyword evidence="4" id="KW-1185">Reference proteome</keyword>
<dbReference type="Pfam" id="PF25356">
    <property type="entry name" value="PH_trem"/>
    <property type="match status" value="1"/>
</dbReference>
<comment type="caution">
    <text evidence="3">The sequence shown here is derived from an EMBL/GenBank/DDBJ whole genome shotgun (WGS) entry which is preliminary data.</text>
</comment>
<accession>A0A4E0REX3</accession>
<gene>
    <name evidence="3" type="ORF">D915_001874</name>
</gene>
<dbReference type="Proteomes" id="UP000230066">
    <property type="component" value="Unassembled WGS sequence"/>
</dbReference>
<dbReference type="EMBL" id="JXXN02000433">
    <property type="protein sequence ID" value="THD27409.1"/>
    <property type="molecule type" value="Genomic_DNA"/>
</dbReference>